<keyword evidence="3" id="KW-0813">Transport</keyword>
<feature type="transmembrane region" description="Helical" evidence="8">
    <location>
        <begin position="138"/>
        <end position="158"/>
    </location>
</feature>
<dbReference type="PANTHER" id="PTHR30472">
    <property type="entry name" value="FERRIC ENTEROBACTIN TRANSPORT SYSTEM PERMEASE PROTEIN"/>
    <property type="match status" value="1"/>
</dbReference>
<dbReference type="FunFam" id="1.10.3470.10:FF:000001">
    <property type="entry name" value="Vitamin B12 ABC transporter permease BtuC"/>
    <property type="match status" value="1"/>
</dbReference>
<dbReference type="CDD" id="cd06550">
    <property type="entry name" value="TM_ABC_iron-siderophores_like"/>
    <property type="match status" value="1"/>
</dbReference>
<feature type="transmembrane region" description="Helical" evidence="8">
    <location>
        <begin position="214"/>
        <end position="235"/>
    </location>
</feature>
<evidence type="ECO:0000256" key="4">
    <source>
        <dbReference type="ARBA" id="ARBA00022475"/>
    </source>
</evidence>
<keyword evidence="5 8" id="KW-0812">Transmembrane</keyword>
<evidence type="ECO:0000256" key="6">
    <source>
        <dbReference type="ARBA" id="ARBA00022989"/>
    </source>
</evidence>
<feature type="transmembrane region" description="Helical" evidence="8">
    <location>
        <begin position="296"/>
        <end position="314"/>
    </location>
</feature>
<evidence type="ECO:0000313" key="9">
    <source>
        <dbReference type="EMBL" id="PTX48243.1"/>
    </source>
</evidence>
<evidence type="ECO:0000256" key="2">
    <source>
        <dbReference type="ARBA" id="ARBA00007935"/>
    </source>
</evidence>
<feature type="transmembrane region" description="Helical" evidence="8">
    <location>
        <begin position="28"/>
        <end position="48"/>
    </location>
</feature>
<accession>A0A2T6AWN7</accession>
<dbReference type="InterPro" id="IPR000522">
    <property type="entry name" value="ABC_transptr_permease_BtuC"/>
</dbReference>
<keyword evidence="7 8" id="KW-0472">Membrane</keyword>
<dbReference type="Proteomes" id="UP000244224">
    <property type="component" value="Unassembled WGS sequence"/>
</dbReference>
<feature type="transmembrane region" description="Helical" evidence="8">
    <location>
        <begin position="112"/>
        <end position="131"/>
    </location>
</feature>
<sequence length="352" mass="35954">MMRQWPDFLKTRSRRGAVPVGRLPQTGVAAAVLLLCLALSLMVGPYGLSLRQIGGLMLAALSGRLPDGPEASVLFQIRLPRVLAAGLVGAALSAAGAAYQVTFRNPLVSPDILGVSAGAGFGAVLGILLGLPILAIQGLSFTGGMATVGLVMALAVAFGNRGEALSLILTGIAIGALAGAGTAMVKTPADPDDQLPAMTFWLLGGLAGTRTADVAFLLPALLLGAGPLILMRWRIGLLALGEEEARALGVETTRLRLVVIVCATLMTAAAVATAGTIGWVGLMVPHMARLLAGARFDRVLPLAALLGAAFMVLIDTAARSLAVTEVPLGVLTAILGAPVFLTLLARGGRRWN</sequence>
<dbReference type="Gene3D" id="1.10.3470.10">
    <property type="entry name" value="ABC transporter involved in vitamin B12 uptake, BtuC"/>
    <property type="match status" value="1"/>
</dbReference>
<dbReference type="GO" id="GO:0033214">
    <property type="term" value="P:siderophore-iron import into cell"/>
    <property type="evidence" value="ECO:0007669"/>
    <property type="project" value="TreeGrafter"/>
</dbReference>
<keyword evidence="4" id="KW-1003">Cell membrane</keyword>
<dbReference type="GO" id="GO:0022857">
    <property type="term" value="F:transmembrane transporter activity"/>
    <property type="evidence" value="ECO:0007669"/>
    <property type="project" value="InterPro"/>
</dbReference>
<proteinExistence type="inferred from homology"/>
<evidence type="ECO:0000256" key="1">
    <source>
        <dbReference type="ARBA" id="ARBA00004651"/>
    </source>
</evidence>
<dbReference type="GO" id="GO:0005886">
    <property type="term" value="C:plasma membrane"/>
    <property type="evidence" value="ECO:0007669"/>
    <property type="project" value="UniProtKB-SubCell"/>
</dbReference>
<protein>
    <submittedName>
        <fullName evidence="9">Iron complex transport system permease protein</fullName>
    </submittedName>
</protein>
<evidence type="ECO:0000256" key="5">
    <source>
        <dbReference type="ARBA" id="ARBA00022692"/>
    </source>
</evidence>
<evidence type="ECO:0000256" key="8">
    <source>
        <dbReference type="SAM" id="Phobius"/>
    </source>
</evidence>
<keyword evidence="6 8" id="KW-1133">Transmembrane helix</keyword>
<comment type="caution">
    <text evidence="9">The sequence shown here is derived from an EMBL/GenBank/DDBJ whole genome shotgun (WGS) entry which is preliminary data.</text>
</comment>
<feature type="transmembrane region" description="Helical" evidence="8">
    <location>
        <begin position="255"/>
        <end position="284"/>
    </location>
</feature>
<feature type="transmembrane region" description="Helical" evidence="8">
    <location>
        <begin position="82"/>
        <end position="100"/>
    </location>
</feature>
<dbReference type="InterPro" id="IPR037294">
    <property type="entry name" value="ABC_BtuC-like"/>
</dbReference>
<dbReference type="EMBL" id="QBKP01000010">
    <property type="protein sequence ID" value="PTX48243.1"/>
    <property type="molecule type" value="Genomic_DNA"/>
</dbReference>
<evidence type="ECO:0000256" key="3">
    <source>
        <dbReference type="ARBA" id="ARBA00022448"/>
    </source>
</evidence>
<evidence type="ECO:0000256" key="7">
    <source>
        <dbReference type="ARBA" id="ARBA00023136"/>
    </source>
</evidence>
<dbReference type="SUPFAM" id="SSF81345">
    <property type="entry name" value="ABC transporter involved in vitamin B12 uptake, BtuC"/>
    <property type="match status" value="1"/>
</dbReference>
<feature type="transmembrane region" description="Helical" evidence="8">
    <location>
        <begin position="164"/>
        <end position="185"/>
    </location>
</feature>
<evidence type="ECO:0000313" key="10">
    <source>
        <dbReference type="Proteomes" id="UP000244224"/>
    </source>
</evidence>
<dbReference type="AlphaFoldDB" id="A0A2T6AWN7"/>
<feature type="transmembrane region" description="Helical" evidence="8">
    <location>
        <begin position="326"/>
        <end position="345"/>
    </location>
</feature>
<dbReference type="PANTHER" id="PTHR30472:SF70">
    <property type="entry name" value="MOLYBDATE IMPORT SYSTEM PERMEASE PROTEIN MOLB"/>
    <property type="match status" value="1"/>
</dbReference>
<comment type="subcellular location">
    <subcellularLocation>
        <location evidence="1">Cell membrane</location>
        <topology evidence="1">Multi-pass membrane protein</topology>
    </subcellularLocation>
</comment>
<comment type="similarity">
    <text evidence="2">Belongs to the binding-protein-dependent transport system permease family. FecCD subfamily.</text>
</comment>
<dbReference type="Pfam" id="PF01032">
    <property type="entry name" value="FecCD"/>
    <property type="match status" value="1"/>
</dbReference>
<organism evidence="9 10">
    <name type="scientific">Gemmobacter caeni</name>
    <dbReference type="NCBI Taxonomy" id="589035"/>
    <lineage>
        <taxon>Bacteria</taxon>
        <taxon>Pseudomonadati</taxon>
        <taxon>Pseudomonadota</taxon>
        <taxon>Alphaproteobacteria</taxon>
        <taxon>Rhodobacterales</taxon>
        <taxon>Paracoccaceae</taxon>
        <taxon>Gemmobacter</taxon>
    </lineage>
</organism>
<keyword evidence="10" id="KW-1185">Reference proteome</keyword>
<name>A0A2T6AWN7_9RHOB</name>
<reference evidence="9 10" key="1">
    <citation type="submission" date="2018-04" db="EMBL/GenBank/DDBJ databases">
        <title>Genomic Encyclopedia of Archaeal and Bacterial Type Strains, Phase II (KMG-II): from individual species to whole genera.</title>
        <authorList>
            <person name="Goeker M."/>
        </authorList>
    </citation>
    <scope>NUCLEOTIDE SEQUENCE [LARGE SCALE GENOMIC DNA]</scope>
    <source>
        <strain evidence="9 10">DSM 21823</strain>
    </source>
</reference>
<gene>
    <name evidence="9" type="ORF">C8N34_110103</name>
</gene>